<organism evidence="3 4">
    <name type="scientific">Chloropicon primus</name>
    <dbReference type="NCBI Taxonomy" id="1764295"/>
    <lineage>
        <taxon>Eukaryota</taxon>
        <taxon>Viridiplantae</taxon>
        <taxon>Chlorophyta</taxon>
        <taxon>Chloropicophyceae</taxon>
        <taxon>Chloropicales</taxon>
        <taxon>Chloropicaceae</taxon>
        <taxon>Chloropicon</taxon>
    </lineage>
</organism>
<keyword evidence="4" id="KW-1185">Reference proteome</keyword>
<protein>
    <recommendedName>
        <fullName evidence="5">SAP domain-containing protein</fullName>
    </recommendedName>
</protein>
<proteinExistence type="predicted"/>
<feature type="compositionally biased region" description="Basic and acidic residues" evidence="1">
    <location>
        <begin position="46"/>
        <end position="55"/>
    </location>
</feature>
<evidence type="ECO:0000256" key="2">
    <source>
        <dbReference type="SAM" id="Phobius"/>
    </source>
</evidence>
<keyword evidence="2" id="KW-0812">Transmembrane</keyword>
<reference evidence="3 4" key="1">
    <citation type="submission" date="2018-07" db="EMBL/GenBank/DDBJ databases">
        <title>The complete nuclear genome of the prasinophyte Chloropicon primus (CCMP1205).</title>
        <authorList>
            <person name="Pombert J.-F."/>
            <person name="Otis C."/>
            <person name="Turmel M."/>
            <person name="Lemieux C."/>
        </authorList>
    </citation>
    <scope>NUCLEOTIDE SEQUENCE [LARGE SCALE GENOMIC DNA]</scope>
    <source>
        <strain evidence="3 4">CCMP1205</strain>
    </source>
</reference>
<name>A0A5B8MQN6_9CHLO</name>
<dbReference type="AlphaFoldDB" id="A0A5B8MQN6"/>
<dbReference type="EMBL" id="CP031041">
    <property type="protein sequence ID" value="QDZ22661.1"/>
    <property type="molecule type" value="Genomic_DNA"/>
</dbReference>
<keyword evidence="2" id="KW-1133">Transmembrane helix</keyword>
<gene>
    <name evidence="3" type="ORF">A3770_08p51790</name>
</gene>
<evidence type="ECO:0008006" key="5">
    <source>
        <dbReference type="Google" id="ProtNLM"/>
    </source>
</evidence>
<evidence type="ECO:0000313" key="4">
    <source>
        <dbReference type="Proteomes" id="UP000316726"/>
    </source>
</evidence>
<keyword evidence="2" id="KW-0472">Membrane</keyword>
<sequence length="394" mass="42553">MRIPAELQKMTIAQLKEELVELGGSTKGCKLKVHYQERLMVARRAANAEEKKEAEVSTPAPAKPQVFIRTPSLSEGLSRPKPFSPVKTPKAKSPKKEGGRRGSASSSSGKGSFSVVSVLVLLAALAIGVFFFLSTEDTKAGHEKVNELFETARDSVNELYLVTKGYIETLDLLKRATEEFQNVFGGTSSSGGCKPVLSKEMLSSVVFQSEVWSGWSSAVIESMSHAQDDGVPNKGTAILLARNTSYSGSVYDKLEAGMECNCIKRFVGANVDSKGVEVSSKSKGQVQKELAEFLTECTHGIVVVEGIESFGSDSLSPLHNAMSEQGGLTYNGTNVPGWNAKYILTLNVPMEEGLQNSEDLVKQVVKQSLVERLGAGSFALAFRRRIDYVGLGRI</sequence>
<feature type="region of interest" description="Disordered" evidence="1">
    <location>
        <begin position="46"/>
        <end position="111"/>
    </location>
</feature>
<evidence type="ECO:0000256" key="1">
    <source>
        <dbReference type="SAM" id="MobiDB-lite"/>
    </source>
</evidence>
<accession>A0A5B8MQN6</accession>
<feature type="transmembrane region" description="Helical" evidence="2">
    <location>
        <begin position="111"/>
        <end position="133"/>
    </location>
</feature>
<evidence type="ECO:0000313" key="3">
    <source>
        <dbReference type="EMBL" id="QDZ22661.1"/>
    </source>
</evidence>
<feature type="compositionally biased region" description="Low complexity" evidence="1">
    <location>
        <begin position="102"/>
        <end position="111"/>
    </location>
</feature>
<dbReference type="Proteomes" id="UP000316726">
    <property type="component" value="Chromosome 8"/>
</dbReference>